<evidence type="ECO:0000256" key="3">
    <source>
        <dbReference type="ARBA" id="ARBA00022980"/>
    </source>
</evidence>
<dbReference type="PANTHER" id="PTHR37799">
    <property type="entry name" value="37S RIBOSOMAL PROTEIN S25, MITOCHONDRIAL"/>
    <property type="match status" value="1"/>
</dbReference>
<dbReference type="GO" id="GO:0005763">
    <property type="term" value="C:mitochondrial small ribosomal subunit"/>
    <property type="evidence" value="ECO:0007669"/>
    <property type="project" value="InterPro"/>
</dbReference>
<protein>
    <recommendedName>
        <fullName evidence="6">Small ribosomal subunit protein mS23</fullName>
    </recommendedName>
    <alternativeName>
        <fullName evidence="7">37S ribosomal protein S25, mitochondrial</fullName>
    </alternativeName>
</protein>
<dbReference type="InterPro" id="IPR016939">
    <property type="entry name" value="Ribosomal_mS23_fun"/>
</dbReference>
<dbReference type="Proteomes" id="UP000651452">
    <property type="component" value="Unassembled WGS sequence"/>
</dbReference>
<dbReference type="InterPro" id="IPR059242">
    <property type="entry name" value="mS23_dom"/>
</dbReference>
<evidence type="ECO:0000256" key="1">
    <source>
        <dbReference type="ARBA" id="ARBA00004173"/>
    </source>
</evidence>
<dbReference type="OrthoDB" id="5542239at2759"/>
<organism evidence="9 10">
    <name type="scientific">Ascochyta lentis</name>
    <dbReference type="NCBI Taxonomy" id="205686"/>
    <lineage>
        <taxon>Eukaryota</taxon>
        <taxon>Fungi</taxon>
        <taxon>Dikarya</taxon>
        <taxon>Ascomycota</taxon>
        <taxon>Pezizomycotina</taxon>
        <taxon>Dothideomycetes</taxon>
        <taxon>Pleosporomycetidae</taxon>
        <taxon>Pleosporales</taxon>
        <taxon>Pleosporineae</taxon>
        <taxon>Didymellaceae</taxon>
        <taxon>Ascochyta</taxon>
    </lineage>
</organism>
<evidence type="ECO:0000313" key="10">
    <source>
        <dbReference type="Proteomes" id="UP000651452"/>
    </source>
</evidence>
<reference evidence="9" key="2">
    <citation type="submission" date="2020-09" db="EMBL/GenBank/DDBJ databases">
        <title>Reference genome assembly for Australian Ascochyta lentis isolate Al4.</title>
        <authorList>
            <person name="Lee R.C."/>
            <person name="Farfan-Caceres L.M."/>
            <person name="Debler J.W."/>
            <person name="Williams A.H."/>
            <person name="Henares B.M."/>
        </authorList>
    </citation>
    <scope>NUCLEOTIDE SEQUENCE</scope>
    <source>
        <strain evidence="9">Al4</strain>
    </source>
</reference>
<keyword evidence="5" id="KW-0687">Ribonucleoprotein</keyword>
<dbReference type="AlphaFoldDB" id="A0A8H7IYH6"/>
<dbReference type="PANTHER" id="PTHR37799:SF1">
    <property type="entry name" value="SMALL RIBOSOMAL SUBUNIT PROTEIN MS23"/>
    <property type="match status" value="1"/>
</dbReference>
<evidence type="ECO:0000256" key="7">
    <source>
        <dbReference type="ARBA" id="ARBA00035421"/>
    </source>
</evidence>
<comment type="caution">
    <text evidence="9">The sequence shown here is derived from an EMBL/GenBank/DDBJ whole genome shotgun (WGS) entry which is preliminary data.</text>
</comment>
<gene>
    <name evidence="9" type="ORF">EKO04_008342</name>
</gene>
<keyword evidence="10" id="KW-1185">Reference proteome</keyword>
<evidence type="ECO:0000256" key="2">
    <source>
        <dbReference type="ARBA" id="ARBA00009864"/>
    </source>
</evidence>
<dbReference type="CDD" id="cd23701">
    <property type="entry name" value="At1g26750"/>
    <property type="match status" value="1"/>
</dbReference>
<feature type="region of interest" description="Disordered" evidence="8">
    <location>
        <begin position="239"/>
        <end position="259"/>
    </location>
</feature>
<comment type="subcellular location">
    <subcellularLocation>
        <location evidence="1">Mitochondrion</location>
    </subcellularLocation>
</comment>
<comment type="similarity">
    <text evidence="2">Belongs to the mitochondrion-specific ribosomal protein mS23 family.</text>
</comment>
<dbReference type="EMBL" id="RZGK01000015">
    <property type="protein sequence ID" value="KAF9693886.1"/>
    <property type="molecule type" value="Genomic_DNA"/>
</dbReference>
<feature type="compositionally biased region" description="Low complexity" evidence="8">
    <location>
        <begin position="239"/>
        <end position="250"/>
    </location>
</feature>
<evidence type="ECO:0000256" key="8">
    <source>
        <dbReference type="SAM" id="MobiDB-lite"/>
    </source>
</evidence>
<dbReference type="Pfam" id="PF13741">
    <property type="entry name" value="MRP-S25"/>
    <property type="match status" value="1"/>
</dbReference>
<name>A0A8H7IYH6_9PLEO</name>
<evidence type="ECO:0000313" key="9">
    <source>
        <dbReference type="EMBL" id="KAF9693886.1"/>
    </source>
</evidence>
<evidence type="ECO:0000256" key="6">
    <source>
        <dbReference type="ARBA" id="ARBA00035137"/>
    </source>
</evidence>
<dbReference type="GO" id="GO:0003735">
    <property type="term" value="F:structural constituent of ribosome"/>
    <property type="evidence" value="ECO:0007669"/>
    <property type="project" value="InterPro"/>
</dbReference>
<reference evidence="9" key="1">
    <citation type="submission" date="2018-12" db="EMBL/GenBank/DDBJ databases">
        <authorList>
            <person name="Syme R.A."/>
            <person name="Farfan-Caceres L."/>
            <person name="Lichtenzveig J."/>
        </authorList>
    </citation>
    <scope>NUCLEOTIDE SEQUENCE</scope>
    <source>
        <strain evidence="9">Al4</strain>
    </source>
</reference>
<evidence type="ECO:0000256" key="4">
    <source>
        <dbReference type="ARBA" id="ARBA00023128"/>
    </source>
</evidence>
<accession>A0A8H7IYH6</accession>
<evidence type="ECO:0000256" key="5">
    <source>
        <dbReference type="ARBA" id="ARBA00023274"/>
    </source>
</evidence>
<keyword evidence="3" id="KW-0689">Ribosomal protein</keyword>
<proteinExistence type="inferred from homology"/>
<keyword evidence="4" id="KW-0496">Mitochondrion</keyword>
<sequence>MGRYHLAPLRVRQTAKALFDAKRTDDLPQWYDVVGNIPPAETLARPVLRAPRIKGAKKASKLFKPLPIAYPEDQLRSDFFGDHPWELARPRLVVEDSGNDAKAYNWSSIEQPGKQMDGESVVQRQLWLMKHKRMSKASAYDHARREFYHHRHLSEVRARIAKEEAAHVGAYFAQGPLQVGMALEDRAWENWKAWANQQIEEEQSMRAQMFSGPQNEDAGVGALSTAEYENAVTDLAPMAAATPNTPSSAAPGGGVVAHA</sequence>